<evidence type="ECO:0000259" key="5">
    <source>
        <dbReference type="Pfam" id="PF04542"/>
    </source>
</evidence>
<evidence type="ECO:0000313" key="8">
    <source>
        <dbReference type="Proteomes" id="UP000325161"/>
    </source>
</evidence>
<evidence type="ECO:0000313" key="7">
    <source>
        <dbReference type="EMBL" id="QEI09052.1"/>
    </source>
</evidence>
<gene>
    <name evidence="7" type="ORF">FXN63_00980</name>
</gene>
<dbReference type="InterPro" id="IPR007627">
    <property type="entry name" value="RNA_pol_sigma70_r2"/>
</dbReference>
<accession>A0A5C0B384</accession>
<feature type="domain" description="RNA polymerase sigma-70 region 2" evidence="5">
    <location>
        <begin position="4"/>
        <end position="69"/>
    </location>
</feature>
<dbReference type="NCBIfam" id="TIGR02937">
    <property type="entry name" value="sigma70-ECF"/>
    <property type="match status" value="1"/>
</dbReference>
<dbReference type="InterPro" id="IPR013249">
    <property type="entry name" value="RNA_pol_sigma70_r4_t2"/>
</dbReference>
<organism evidence="7 8">
    <name type="scientific">Pigmentiphaga aceris</name>
    <dbReference type="NCBI Taxonomy" id="1940612"/>
    <lineage>
        <taxon>Bacteria</taxon>
        <taxon>Pseudomonadati</taxon>
        <taxon>Pseudomonadota</taxon>
        <taxon>Betaproteobacteria</taxon>
        <taxon>Burkholderiales</taxon>
        <taxon>Alcaligenaceae</taxon>
        <taxon>Pigmentiphaga</taxon>
    </lineage>
</organism>
<keyword evidence="3" id="KW-0731">Sigma factor</keyword>
<keyword evidence="4" id="KW-0804">Transcription</keyword>
<dbReference type="InterPro" id="IPR036388">
    <property type="entry name" value="WH-like_DNA-bd_sf"/>
</dbReference>
<dbReference type="GO" id="GO:0006352">
    <property type="term" value="P:DNA-templated transcription initiation"/>
    <property type="evidence" value="ECO:0007669"/>
    <property type="project" value="InterPro"/>
</dbReference>
<dbReference type="AlphaFoldDB" id="A0A5C0B384"/>
<dbReference type="SUPFAM" id="SSF88659">
    <property type="entry name" value="Sigma3 and sigma4 domains of RNA polymerase sigma factors"/>
    <property type="match status" value="1"/>
</dbReference>
<dbReference type="OrthoDB" id="8654550at2"/>
<sequence>MGALYAAHQPWLQRWLRGKLDCQHHAADIAQDTFVRVLGKAEPVEMREPRSYLARIAQGLVYDYRRRQKLEQLYLDALAQLPEAHAPSPETRALHLEALVELDALLDRLPTPVRKAFLLSQLSGLSHAEIAAELKISVATVKRHIVRAVVQCCLDA</sequence>
<reference evidence="7 8" key="1">
    <citation type="submission" date="2019-08" db="EMBL/GenBank/DDBJ databases">
        <title>Amphibian skin-associated Pigmentiphaga: genome sequence and occurrence across geography and hosts.</title>
        <authorList>
            <person name="Bletz M.C."/>
            <person name="Bunk B."/>
            <person name="Sproeer C."/>
            <person name="Biwer P."/>
            <person name="Reiter S."/>
            <person name="Rabemananjara F.C.E."/>
            <person name="Schulz S."/>
            <person name="Overmann J."/>
            <person name="Vences M."/>
        </authorList>
    </citation>
    <scope>NUCLEOTIDE SEQUENCE [LARGE SCALE GENOMIC DNA]</scope>
    <source>
        <strain evidence="7 8">Mada1488</strain>
    </source>
</reference>
<dbReference type="GO" id="GO:0003677">
    <property type="term" value="F:DNA binding"/>
    <property type="evidence" value="ECO:0007669"/>
    <property type="project" value="InterPro"/>
</dbReference>
<evidence type="ECO:0000256" key="4">
    <source>
        <dbReference type="ARBA" id="ARBA00023163"/>
    </source>
</evidence>
<dbReference type="Gene3D" id="1.10.10.10">
    <property type="entry name" value="Winged helix-like DNA-binding domain superfamily/Winged helix DNA-binding domain"/>
    <property type="match status" value="1"/>
</dbReference>
<evidence type="ECO:0000256" key="3">
    <source>
        <dbReference type="ARBA" id="ARBA00023082"/>
    </source>
</evidence>
<evidence type="ECO:0000259" key="6">
    <source>
        <dbReference type="Pfam" id="PF08281"/>
    </source>
</evidence>
<dbReference type="GO" id="GO:0016987">
    <property type="term" value="F:sigma factor activity"/>
    <property type="evidence" value="ECO:0007669"/>
    <property type="project" value="UniProtKB-KW"/>
</dbReference>
<comment type="similarity">
    <text evidence="1">Belongs to the sigma-70 factor family. ECF subfamily.</text>
</comment>
<dbReference type="InterPro" id="IPR014284">
    <property type="entry name" value="RNA_pol_sigma-70_dom"/>
</dbReference>
<dbReference type="PANTHER" id="PTHR43133:SF63">
    <property type="entry name" value="RNA POLYMERASE SIGMA FACTOR FECI-RELATED"/>
    <property type="match status" value="1"/>
</dbReference>
<proteinExistence type="inferred from homology"/>
<dbReference type="InterPro" id="IPR013324">
    <property type="entry name" value="RNA_pol_sigma_r3/r4-like"/>
</dbReference>
<dbReference type="NCBIfam" id="NF009180">
    <property type="entry name" value="PRK12528.1"/>
    <property type="match status" value="1"/>
</dbReference>
<dbReference type="PANTHER" id="PTHR43133">
    <property type="entry name" value="RNA POLYMERASE ECF-TYPE SIGMA FACTO"/>
    <property type="match status" value="1"/>
</dbReference>
<evidence type="ECO:0000256" key="1">
    <source>
        <dbReference type="ARBA" id="ARBA00010641"/>
    </source>
</evidence>
<dbReference type="Gene3D" id="1.10.1740.10">
    <property type="match status" value="1"/>
</dbReference>
<dbReference type="KEGG" id="pacr:FXN63_00980"/>
<dbReference type="EMBL" id="CP043046">
    <property type="protein sequence ID" value="QEI09052.1"/>
    <property type="molecule type" value="Genomic_DNA"/>
</dbReference>
<dbReference type="SUPFAM" id="SSF88946">
    <property type="entry name" value="Sigma2 domain of RNA polymerase sigma factors"/>
    <property type="match status" value="1"/>
</dbReference>
<name>A0A5C0B384_9BURK</name>
<keyword evidence="2" id="KW-0805">Transcription regulation</keyword>
<dbReference type="Proteomes" id="UP000325161">
    <property type="component" value="Chromosome"/>
</dbReference>
<keyword evidence="8" id="KW-1185">Reference proteome</keyword>
<evidence type="ECO:0000256" key="2">
    <source>
        <dbReference type="ARBA" id="ARBA00023015"/>
    </source>
</evidence>
<dbReference type="Pfam" id="PF08281">
    <property type="entry name" value="Sigma70_r4_2"/>
    <property type="match status" value="1"/>
</dbReference>
<dbReference type="InterPro" id="IPR039425">
    <property type="entry name" value="RNA_pol_sigma-70-like"/>
</dbReference>
<dbReference type="InterPro" id="IPR013325">
    <property type="entry name" value="RNA_pol_sigma_r2"/>
</dbReference>
<protein>
    <submittedName>
        <fullName evidence="7">Sigma-70 family RNA polymerase sigma factor</fullName>
    </submittedName>
</protein>
<dbReference type="Pfam" id="PF04542">
    <property type="entry name" value="Sigma70_r2"/>
    <property type="match status" value="1"/>
</dbReference>
<feature type="domain" description="RNA polymerase sigma factor 70 region 4 type 2" evidence="6">
    <location>
        <begin position="100"/>
        <end position="152"/>
    </location>
</feature>